<gene>
    <name evidence="4" type="ORF">EDC50_2166</name>
</gene>
<keyword evidence="2" id="KW-0732">Signal</keyword>
<dbReference type="EMBL" id="RKQN01000003">
    <property type="protein sequence ID" value="RPE76914.1"/>
    <property type="molecule type" value="Genomic_DNA"/>
</dbReference>
<feature type="compositionally biased region" description="Basic and acidic residues" evidence="1">
    <location>
        <begin position="22"/>
        <end position="35"/>
    </location>
</feature>
<evidence type="ECO:0000256" key="1">
    <source>
        <dbReference type="SAM" id="MobiDB-lite"/>
    </source>
</evidence>
<sequence length="214" mass="22803">MKTRTLLVPALVLALGALPACNRDRDGVNDMEGRPQTDVTPPNADAPAANTGSAPAPTMDQGQAAAADPQGESLGLVQAVDEHEIAAAEQARTKNPSQPVLEYANMLHGEHSKHLQAGRDLARQISVDPATTPAVAAQRDKGQAELRRLADLNGKAYEDAYVDAMVKGHTEALAMLDAKLPTVTDDRLKQFLTETRAAIAKHLDHGKQLQGSRR</sequence>
<dbReference type="RefSeq" id="WP_158635679.1">
    <property type="nucleotide sequence ID" value="NZ_RKQN01000003.1"/>
</dbReference>
<evidence type="ECO:0000256" key="2">
    <source>
        <dbReference type="SAM" id="SignalP"/>
    </source>
</evidence>
<accession>A0A3N4VV13</accession>
<protein>
    <submittedName>
        <fullName evidence="4">Putative membrane protein</fullName>
    </submittedName>
</protein>
<name>A0A3N4VV13_9GAMM</name>
<evidence type="ECO:0000313" key="4">
    <source>
        <dbReference type="EMBL" id="RPE76914.1"/>
    </source>
</evidence>
<feature type="chain" id="PRO_5017955282" evidence="2">
    <location>
        <begin position="23"/>
        <end position="214"/>
    </location>
</feature>
<dbReference type="Pfam" id="PF13628">
    <property type="entry name" value="DUF4142"/>
    <property type="match status" value="1"/>
</dbReference>
<reference evidence="4 5" key="1">
    <citation type="submission" date="2018-11" db="EMBL/GenBank/DDBJ databases">
        <title>Genomic Encyclopedia of Type Strains, Phase IV (KMG-IV): sequencing the most valuable type-strain genomes for metagenomic binning, comparative biology and taxonomic classification.</title>
        <authorList>
            <person name="Goeker M."/>
        </authorList>
    </citation>
    <scope>NUCLEOTIDE SEQUENCE [LARGE SCALE GENOMIC DNA]</scope>
    <source>
        <strain evidence="4 5">DSM 25623</strain>
    </source>
</reference>
<feature type="signal peptide" evidence="2">
    <location>
        <begin position="1"/>
        <end position="22"/>
    </location>
</feature>
<dbReference type="InterPro" id="IPR012347">
    <property type="entry name" value="Ferritin-like"/>
</dbReference>
<dbReference type="PANTHER" id="PTHR38593:SF1">
    <property type="entry name" value="BLR2558 PROTEIN"/>
    <property type="match status" value="1"/>
</dbReference>
<feature type="domain" description="DUF4142" evidence="3">
    <location>
        <begin position="78"/>
        <end position="209"/>
    </location>
</feature>
<dbReference type="PANTHER" id="PTHR38593">
    <property type="entry name" value="BLR2558 PROTEIN"/>
    <property type="match status" value="1"/>
</dbReference>
<dbReference type="AlphaFoldDB" id="A0A3N4VV13"/>
<dbReference type="Proteomes" id="UP000269708">
    <property type="component" value="Unassembled WGS sequence"/>
</dbReference>
<dbReference type="InterPro" id="IPR025419">
    <property type="entry name" value="DUF4142"/>
</dbReference>
<evidence type="ECO:0000259" key="3">
    <source>
        <dbReference type="Pfam" id="PF13628"/>
    </source>
</evidence>
<evidence type="ECO:0000313" key="5">
    <source>
        <dbReference type="Proteomes" id="UP000269708"/>
    </source>
</evidence>
<comment type="caution">
    <text evidence="4">The sequence shown here is derived from an EMBL/GenBank/DDBJ whole genome shotgun (WGS) entry which is preliminary data.</text>
</comment>
<feature type="region of interest" description="Disordered" evidence="1">
    <location>
        <begin position="21"/>
        <end position="70"/>
    </location>
</feature>
<keyword evidence="5" id="KW-1185">Reference proteome</keyword>
<dbReference type="Gene3D" id="1.20.1260.10">
    <property type="match status" value="1"/>
</dbReference>
<organism evidence="4 5">
    <name type="scientific">Vulcaniibacterium tengchongense</name>
    <dbReference type="NCBI Taxonomy" id="1273429"/>
    <lineage>
        <taxon>Bacteria</taxon>
        <taxon>Pseudomonadati</taxon>
        <taxon>Pseudomonadota</taxon>
        <taxon>Gammaproteobacteria</taxon>
        <taxon>Lysobacterales</taxon>
        <taxon>Lysobacteraceae</taxon>
        <taxon>Vulcaniibacterium</taxon>
    </lineage>
</organism>
<dbReference type="OrthoDB" id="5998717at2"/>
<feature type="compositionally biased region" description="Low complexity" evidence="1">
    <location>
        <begin position="37"/>
        <end position="51"/>
    </location>
</feature>
<proteinExistence type="predicted"/>